<gene>
    <name evidence="2" type="ORF">ACFSCT_10425</name>
</gene>
<evidence type="ECO:0000256" key="1">
    <source>
        <dbReference type="SAM" id="SignalP"/>
    </source>
</evidence>
<comment type="caution">
    <text evidence="2">The sequence shown here is derived from an EMBL/GenBank/DDBJ whole genome shotgun (WGS) entry which is preliminary data.</text>
</comment>
<evidence type="ECO:0008006" key="4">
    <source>
        <dbReference type="Google" id="ProtNLM"/>
    </source>
</evidence>
<protein>
    <recommendedName>
        <fullName evidence="4">MetA-pathway of phenol degradation</fullName>
    </recommendedName>
</protein>
<feature type="chain" id="PRO_5045733202" description="MetA-pathway of phenol degradation" evidence="1">
    <location>
        <begin position="24"/>
        <end position="267"/>
    </location>
</feature>
<keyword evidence="1" id="KW-0732">Signal</keyword>
<evidence type="ECO:0000313" key="2">
    <source>
        <dbReference type="EMBL" id="MFD1882128.1"/>
    </source>
</evidence>
<dbReference type="Proteomes" id="UP001597213">
    <property type="component" value="Unassembled WGS sequence"/>
</dbReference>
<reference evidence="3" key="1">
    <citation type="journal article" date="2019" name="Int. J. Syst. Evol. Microbiol.">
        <title>The Global Catalogue of Microorganisms (GCM) 10K type strain sequencing project: providing services to taxonomists for standard genome sequencing and annotation.</title>
        <authorList>
            <consortium name="The Broad Institute Genomics Platform"/>
            <consortium name="The Broad Institute Genome Sequencing Center for Infectious Disease"/>
            <person name="Wu L."/>
            <person name="Ma J."/>
        </authorList>
    </citation>
    <scope>NUCLEOTIDE SEQUENCE [LARGE SCALE GENOMIC DNA]</scope>
    <source>
        <strain evidence="3">CCUG 56029</strain>
    </source>
</reference>
<feature type="signal peptide" evidence="1">
    <location>
        <begin position="1"/>
        <end position="23"/>
    </location>
</feature>
<proteinExistence type="predicted"/>
<sequence>MCRPYTARLIAALILLTPPPAHAGPWPRDAGTTFLAFSVEGDRNRNAYAGLYGEYGLSARNTLGFELGYTDAEEISGLIWFQRTLDGGEGPDRWAVSLGVGAVGRGGSFDPVGQVGMSWGRGFDAIPGLRRLHGGGWFSVDARLKFTKGSGAAEKAGAGRRDGNGFSAVFTPGPFSGAGEDGADASIYAMPARIAKAELTIGWNATDRLMWINQFRFEDRSDTGYSGKLATTLVYGLTKRSKIEFGLIAPLSEKGEVAVKLGCWMTF</sequence>
<keyword evidence="3" id="KW-1185">Reference proteome</keyword>
<name>A0ABW4R856_9RHOB</name>
<accession>A0ABW4R856</accession>
<dbReference type="EMBL" id="JBHUEN010000029">
    <property type="protein sequence ID" value="MFD1882128.1"/>
    <property type="molecule type" value="Genomic_DNA"/>
</dbReference>
<organism evidence="2 3">
    <name type="scientific">Paracoccus pacificus</name>
    <dbReference type="NCBI Taxonomy" id="1463598"/>
    <lineage>
        <taxon>Bacteria</taxon>
        <taxon>Pseudomonadati</taxon>
        <taxon>Pseudomonadota</taxon>
        <taxon>Alphaproteobacteria</taxon>
        <taxon>Rhodobacterales</taxon>
        <taxon>Paracoccaceae</taxon>
        <taxon>Paracoccus</taxon>
    </lineage>
</organism>
<dbReference type="RefSeq" id="WP_379142524.1">
    <property type="nucleotide sequence ID" value="NZ_JBHUEN010000029.1"/>
</dbReference>
<evidence type="ECO:0000313" key="3">
    <source>
        <dbReference type="Proteomes" id="UP001597213"/>
    </source>
</evidence>